<dbReference type="InterPro" id="IPR011712">
    <property type="entry name" value="Sig_transdc_His_kin_sub3_dim/P"/>
</dbReference>
<dbReference type="GO" id="GO:0016020">
    <property type="term" value="C:membrane"/>
    <property type="evidence" value="ECO:0007669"/>
    <property type="project" value="InterPro"/>
</dbReference>
<dbReference type="Proteomes" id="UP000650628">
    <property type="component" value="Unassembled WGS sequence"/>
</dbReference>
<evidence type="ECO:0000313" key="13">
    <source>
        <dbReference type="Proteomes" id="UP000650628"/>
    </source>
</evidence>
<dbReference type="SUPFAM" id="SSF55874">
    <property type="entry name" value="ATPase domain of HSP90 chaperone/DNA topoisomerase II/histidine kinase"/>
    <property type="match status" value="1"/>
</dbReference>
<keyword evidence="3" id="KW-0597">Phosphoprotein</keyword>
<dbReference type="GO" id="GO:0005524">
    <property type="term" value="F:ATP binding"/>
    <property type="evidence" value="ECO:0007669"/>
    <property type="project" value="UniProtKB-KW"/>
</dbReference>
<dbReference type="PANTHER" id="PTHR24421">
    <property type="entry name" value="NITRATE/NITRITE SENSOR PROTEIN NARX-RELATED"/>
    <property type="match status" value="1"/>
</dbReference>
<evidence type="ECO:0000256" key="6">
    <source>
        <dbReference type="ARBA" id="ARBA00022777"/>
    </source>
</evidence>
<sequence>MTGTTGAAGGDGAPVAPGRAVRLAVALVPAALTTVAILTGLAAVGAPIGWGSTVPLALFLGGMLLVRERWPVGVLLFSAAALVAYQGAGLFEGGWIWPMTVACYTVAAAGRMRWAVGVGLLLLAYAVTWDWTAGDPPARALASGGAETLWLALVLAVGNARRSQLLWRAEHAARLAQLKEARELDARRRLAEQRLQISRELHDIVAHTLAVVGVHLNVATDALDESPSEVRDALRTAMEVRAKAMTDLRSLIGILRDGPSGAAAPQPDLAAVADLVAHARATGLDVTLEELGDPARVPAVPAVAAYRVVQEALTNTIKHAAATRVTVRLRYTARAVTVEVRDDGRATGPFTEGHGLTGMRERVAALGGTLTIGPAAPEGSATPGKSVPPEKTDRSWTGGLTVRATIPVGGAAVVTGSGT</sequence>
<dbReference type="EMBL" id="BOOO01000034">
    <property type="protein sequence ID" value="GII32349.1"/>
    <property type="molecule type" value="Genomic_DNA"/>
</dbReference>
<evidence type="ECO:0000256" key="4">
    <source>
        <dbReference type="ARBA" id="ARBA00022679"/>
    </source>
</evidence>
<evidence type="ECO:0000256" key="9">
    <source>
        <dbReference type="SAM" id="MobiDB-lite"/>
    </source>
</evidence>
<keyword evidence="8" id="KW-0902">Two-component regulatory system</keyword>
<dbReference type="Pfam" id="PF07730">
    <property type="entry name" value="HisKA_3"/>
    <property type="match status" value="1"/>
</dbReference>
<comment type="caution">
    <text evidence="12">The sequence shown here is derived from an EMBL/GenBank/DDBJ whole genome shotgun (WGS) entry which is preliminary data.</text>
</comment>
<evidence type="ECO:0000256" key="7">
    <source>
        <dbReference type="ARBA" id="ARBA00022840"/>
    </source>
</evidence>
<name>A0A8J3TU78_9ACTN</name>
<gene>
    <name evidence="12" type="ORF">Pmi06nite_57910</name>
</gene>
<keyword evidence="10" id="KW-0812">Transmembrane</keyword>
<feature type="transmembrane region" description="Helical" evidence="10">
    <location>
        <begin position="112"/>
        <end position="132"/>
    </location>
</feature>
<dbReference type="InterPro" id="IPR036890">
    <property type="entry name" value="HATPase_C_sf"/>
</dbReference>
<dbReference type="GO" id="GO:0046983">
    <property type="term" value="F:protein dimerization activity"/>
    <property type="evidence" value="ECO:0007669"/>
    <property type="project" value="InterPro"/>
</dbReference>
<evidence type="ECO:0000256" key="5">
    <source>
        <dbReference type="ARBA" id="ARBA00022741"/>
    </source>
</evidence>
<evidence type="ECO:0000256" key="2">
    <source>
        <dbReference type="ARBA" id="ARBA00012438"/>
    </source>
</evidence>
<dbReference type="InterPro" id="IPR003594">
    <property type="entry name" value="HATPase_dom"/>
</dbReference>
<feature type="region of interest" description="Disordered" evidence="9">
    <location>
        <begin position="370"/>
        <end position="396"/>
    </location>
</feature>
<dbReference type="EC" id="2.7.13.3" evidence="2"/>
<reference evidence="12 13" key="1">
    <citation type="submission" date="2021-01" db="EMBL/GenBank/DDBJ databases">
        <title>Whole genome shotgun sequence of Planotetraspora mira NBRC 15435.</title>
        <authorList>
            <person name="Komaki H."/>
            <person name="Tamura T."/>
        </authorList>
    </citation>
    <scope>NUCLEOTIDE SEQUENCE [LARGE SCALE GENOMIC DNA]</scope>
    <source>
        <strain evidence="12 13">NBRC 15435</strain>
    </source>
</reference>
<dbReference type="AlphaFoldDB" id="A0A8J3TU78"/>
<evidence type="ECO:0000256" key="1">
    <source>
        <dbReference type="ARBA" id="ARBA00000085"/>
    </source>
</evidence>
<feature type="transmembrane region" description="Helical" evidence="10">
    <location>
        <begin position="23"/>
        <end position="50"/>
    </location>
</feature>
<evidence type="ECO:0000313" key="12">
    <source>
        <dbReference type="EMBL" id="GII32349.1"/>
    </source>
</evidence>
<dbReference type="Gene3D" id="1.20.5.1930">
    <property type="match status" value="1"/>
</dbReference>
<keyword evidence="4" id="KW-0808">Transferase</keyword>
<keyword evidence="10" id="KW-1133">Transmembrane helix</keyword>
<evidence type="ECO:0000259" key="11">
    <source>
        <dbReference type="SMART" id="SM00387"/>
    </source>
</evidence>
<dbReference type="SMART" id="SM00387">
    <property type="entry name" value="HATPase_c"/>
    <property type="match status" value="1"/>
</dbReference>
<feature type="transmembrane region" description="Helical" evidence="10">
    <location>
        <begin position="70"/>
        <end position="91"/>
    </location>
</feature>
<comment type="catalytic activity">
    <reaction evidence="1">
        <text>ATP + protein L-histidine = ADP + protein N-phospho-L-histidine.</text>
        <dbReference type="EC" id="2.7.13.3"/>
    </reaction>
</comment>
<keyword evidence="13" id="KW-1185">Reference proteome</keyword>
<keyword evidence="5" id="KW-0547">Nucleotide-binding</keyword>
<protein>
    <recommendedName>
        <fullName evidence="2">histidine kinase</fullName>
        <ecNumber evidence="2">2.7.13.3</ecNumber>
    </recommendedName>
</protein>
<keyword evidence="10" id="KW-0472">Membrane</keyword>
<evidence type="ECO:0000256" key="3">
    <source>
        <dbReference type="ARBA" id="ARBA00022553"/>
    </source>
</evidence>
<dbReference type="RefSeq" id="WP_203956243.1">
    <property type="nucleotide sequence ID" value="NZ_BOOO01000034.1"/>
</dbReference>
<organism evidence="12 13">
    <name type="scientific">Planotetraspora mira</name>
    <dbReference type="NCBI Taxonomy" id="58121"/>
    <lineage>
        <taxon>Bacteria</taxon>
        <taxon>Bacillati</taxon>
        <taxon>Actinomycetota</taxon>
        <taxon>Actinomycetes</taxon>
        <taxon>Streptosporangiales</taxon>
        <taxon>Streptosporangiaceae</taxon>
        <taxon>Planotetraspora</taxon>
    </lineage>
</organism>
<dbReference type="Gene3D" id="3.30.565.10">
    <property type="entry name" value="Histidine kinase-like ATPase, C-terminal domain"/>
    <property type="match status" value="1"/>
</dbReference>
<proteinExistence type="predicted"/>
<dbReference type="PANTHER" id="PTHR24421:SF10">
    <property type="entry name" value="NITRATE_NITRITE SENSOR PROTEIN NARQ"/>
    <property type="match status" value="1"/>
</dbReference>
<dbReference type="CDD" id="cd16917">
    <property type="entry name" value="HATPase_UhpB-NarQ-NarX-like"/>
    <property type="match status" value="1"/>
</dbReference>
<feature type="domain" description="Histidine kinase/HSP90-like ATPase" evidence="11">
    <location>
        <begin position="300"/>
        <end position="410"/>
    </location>
</feature>
<dbReference type="GO" id="GO:0000155">
    <property type="term" value="F:phosphorelay sensor kinase activity"/>
    <property type="evidence" value="ECO:0007669"/>
    <property type="project" value="InterPro"/>
</dbReference>
<dbReference type="Pfam" id="PF02518">
    <property type="entry name" value="HATPase_c"/>
    <property type="match status" value="1"/>
</dbReference>
<keyword evidence="7" id="KW-0067">ATP-binding</keyword>
<evidence type="ECO:0000256" key="8">
    <source>
        <dbReference type="ARBA" id="ARBA00023012"/>
    </source>
</evidence>
<accession>A0A8J3TU78</accession>
<dbReference type="InterPro" id="IPR050482">
    <property type="entry name" value="Sensor_HK_TwoCompSys"/>
</dbReference>
<evidence type="ECO:0000256" key="10">
    <source>
        <dbReference type="SAM" id="Phobius"/>
    </source>
</evidence>
<keyword evidence="6 12" id="KW-0418">Kinase</keyword>